<comment type="similarity">
    <text evidence="1">Belongs to the peptidase C40 family.</text>
</comment>
<evidence type="ECO:0000256" key="5">
    <source>
        <dbReference type="SAM" id="SignalP"/>
    </source>
</evidence>
<evidence type="ECO:0000256" key="4">
    <source>
        <dbReference type="ARBA" id="ARBA00022807"/>
    </source>
</evidence>
<dbReference type="InterPro" id="IPR038765">
    <property type="entry name" value="Papain-like_cys_pep_sf"/>
</dbReference>
<organism evidence="7 8">
    <name type="scientific">Daejeonella rubra</name>
    <dbReference type="NCBI Taxonomy" id="990371"/>
    <lineage>
        <taxon>Bacteria</taxon>
        <taxon>Pseudomonadati</taxon>
        <taxon>Bacteroidota</taxon>
        <taxon>Sphingobacteriia</taxon>
        <taxon>Sphingobacteriales</taxon>
        <taxon>Sphingobacteriaceae</taxon>
        <taxon>Daejeonella</taxon>
    </lineage>
</organism>
<keyword evidence="3" id="KW-0378">Hydrolase</keyword>
<dbReference type="EMBL" id="FNHH01000004">
    <property type="protein sequence ID" value="SDL96174.1"/>
    <property type="molecule type" value="Genomic_DNA"/>
</dbReference>
<keyword evidence="8" id="KW-1185">Reference proteome</keyword>
<proteinExistence type="inferred from homology"/>
<feature type="chain" id="PRO_5011569419" evidence="5">
    <location>
        <begin position="19"/>
        <end position="196"/>
    </location>
</feature>
<dbReference type="GO" id="GO:0006508">
    <property type="term" value="P:proteolysis"/>
    <property type="evidence" value="ECO:0007669"/>
    <property type="project" value="UniProtKB-KW"/>
</dbReference>
<protein>
    <submittedName>
        <fullName evidence="7">NlpC/P60 family protein</fullName>
    </submittedName>
</protein>
<keyword evidence="2" id="KW-0645">Protease</keyword>
<dbReference type="Gene3D" id="3.90.1720.10">
    <property type="entry name" value="endopeptidase domain like (from Nostoc punctiforme)"/>
    <property type="match status" value="1"/>
</dbReference>
<dbReference type="InterPro" id="IPR000064">
    <property type="entry name" value="NLP_P60_dom"/>
</dbReference>
<evidence type="ECO:0000259" key="6">
    <source>
        <dbReference type="PROSITE" id="PS51935"/>
    </source>
</evidence>
<dbReference type="STRING" id="990371.SAMN05421813_10465"/>
<keyword evidence="4" id="KW-0788">Thiol protease</keyword>
<dbReference type="PROSITE" id="PS51935">
    <property type="entry name" value="NLPC_P60"/>
    <property type="match status" value="1"/>
</dbReference>
<evidence type="ECO:0000256" key="2">
    <source>
        <dbReference type="ARBA" id="ARBA00022670"/>
    </source>
</evidence>
<dbReference type="GO" id="GO:0008234">
    <property type="term" value="F:cysteine-type peptidase activity"/>
    <property type="evidence" value="ECO:0007669"/>
    <property type="project" value="UniProtKB-KW"/>
</dbReference>
<reference evidence="8" key="1">
    <citation type="submission" date="2016-10" db="EMBL/GenBank/DDBJ databases">
        <authorList>
            <person name="Varghese N."/>
            <person name="Submissions S."/>
        </authorList>
    </citation>
    <scope>NUCLEOTIDE SEQUENCE [LARGE SCALE GENOMIC DNA]</scope>
    <source>
        <strain evidence="8">DSM 24536</strain>
    </source>
</reference>
<gene>
    <name evidence="7" type="ORF">SAMN05421813_10465</name>
</gene>
<keyword evidence="5" id="KW-0732">Signal</keyword>
<dbReference type="RefSeq" id="WP_176767604.1">
    <property type="nucleotide sequence ID" value="NZ_FNHH01000004.1"/>
</dbReference>
<feature type="signal peptide" evidence="5">
    <location>
        <begin position="1"/>
        <end position="18"/>
    </location>
</feature>
<dbReference type="PANTHER" id="PTHR47053">
    <property type="entry name" value="MUREIN DD-ENDOPEPTIDASE MEPH-RELATED"/>
    <property type="match status" value="1"/>
</dbReference>
<dbReference type="PANTHER" id="PTHR47053:SF1">
    <property type="entry name" value="MUREIN DD-ENDOPEPTIDASE MEPH-RELATED"/>
    <property type="match status" value="1"/>
</dbReference>
<evidence type="ECO:0000313" key="8">
    <source>
        <dbReference type="Proteomes" id="UP000199226"/>
    </source>
</evidence>
<dbReference type="Pfam" id="PF00877">
    <property type="entry name" value="NLPC_P60"/>
    <property type="match status" value="1"/>
</dbReference>
<dbReference type="AlphaFoldDB" id="A0A1G9PBS3"/>
<feature type="domain" description="NlpC/P60" evidence="6">
    <location>
        <begin position="61"/>
        <end position="191"/>
    </location>
</feature>
<evidence type="ECO:0000313" key="7">
    <source>
        <dbReference type="EMBL" id="SDL96174.1"/>
    </source>
</evidence>
<dbReference type="InterPro" id="IPR051202">
    <property type="entry name" value="Peptidase_C40"/>
</dbReference>
<name>A0A1G9PBS3_9SPHI</name>
<accession>A0A1G9PBS3</accession>
<evidence type="ECO:0000256" key="3">
    <source>
        <dbReference type="ARBA" id="ARBA00022801"/>
    </source>
</evidence>
<dbReference type="Proteomes" id="UP000199226">
    <property type="component" value="Unassembled WGS sequence"/>
</dbReference>
<evidence type="ECO:0000256" key="1">
    <source>
        <dbReference type="ARBA" id="ARBA00007074"/>
    </source>
</evidence>
<sequence>MIINLFILLLLSSCDFSAGDHYTPAALTSKKSVSEIPIKEYTISDGSESDSLVIKLNDSGRTKADQLVDFAESLKGITYKYGSKDPNQGFDCSGFISYVFNHFDISVPRSSIEFTNFAKEINLKEAKRGDLILFTGTDSTKRVVGHMGIITSNNGLMHEFIHSTSGKAFGVTNTPLNKYYQGRFVKVIRFFRDDQL</sequence>
<dbReference type="SUPFAM" id="SSF54001">
    <property type="entry name" value="Cysteine proteinases"/>
    <property type="match status" value="1"/>
</dbReference>